<evidence type="ECO:0000313" key="1">
    <source>
        <dbReference type="EMBL" id="KAH7837355.1"/>
    </source>
</evidence>
<dbReference type="EMBL" id="CM037156">
    <property type="protein sequence ID" value="KAH7837355.1"/>
    <property type="molecule type" value="Genomic_DNA"/>
</dbReference>
<dbReference type="Proteomes" id="UP000828048">
    <property type="component" value="Chromosome 6"/>
</dbReference>
<proteinExistence type="predicted"/>
<gene>
    <name evidence="1" type="ORF">Vadar_012887</name>
</gene>
<organism evidence="1 2">
    <name type="scientific">Vaccinium darrowii</name>
    <dbReference type="NCBI Taxonomy" id="229202"/>
    <lineage>
        <taxon>Eukaryota</taxon>
        <taxon>Viridiplantae</taxon>
        <taxon>Streptophyta</taxon>
        <taxon>Embryophyta</taxon>
        <taxon>Tracheophyta</taxon>
        <taxon>Spermatophyta</taxon>
        <taxon>Magnoliopsida</taxon>
        <taxon>eudicotyledons</taxon>
        <taxon>Gunneridae</taxon>
        <taxon>Pentapetalae</taxon>
        <taxon>asterids</taxon>
        <taxon>Ericales</taxon>
        <taxon>Ericaceae</taxon>
        <taxon>Vaccinioideae</taxon>
        <taxon>Vaccinieae</taxon>
        <taxon>Vaccinium</taxon>
    </lineage>
</organism>
<protein>
    <submittedName>
        <fullName evidence="1">Uncharacterized protein</fullName>
    </submittedName>
</protein>
<keyword evidence="2" id="KW-1185">Reference proteome</keyword>
<comment type="caution">
    <text evidence="1">The sequence shown here is derived from an EMBL/GenBank/DDBJ whole genome shotgun (WGS) entry which is preliminary data.</text>
</comment>
<evidence type="ECO:0000313" key="2">
    <source>
        <dbReference type="Proteomes" id="UP000828048"/>
    </source>
</evidence>
<sequence length="445" mass="51381">MEEIVETDHHYLITIKEMEEKIKETPKLLNQTVGKESCCIFRVPQHLVQINQKAYHPRIVSIGPYHHGKPDLSIIEELKWTYLGELLARTAQNGLKLDGYFELIAPMENKIRDCYSEYIPFSGSDLIKMMVLDGLFIIELLFKWADLAPHAQGDPIFNMAWIATFIDRDLLRLENQIPFFVLQTLFENTRVMRSGGDDRSLRLLFVSFFNYLMPRPVEVLKRIGNVEAKHLLDLFRLTFIPTSHPQKPRNKDVQLIPSVEKLNAAGIKFKAAKCDTFLDIIFHNGVLKIPKIKIDDATTLLFLNCVAFEQCYGYCPNHMTAYTTFMSLLIKNPSDVGFLCDKEVMENYFGTEKEVVQFFDNMGKEVVCSFGENYLSKVAEDVNQYRRKGWHVQWAGFKHTYFNTTWTFISALAAFILLLLTMIQAFFAVYPYVGGKSIGRMVENI</sequence>
<accession>A0ACB7X9H2</accession>
<name>A0ACB7X9H2_9ERIC</name>
<reference evidence="1 2" key="1">
    <citation type="journal article" date="2021" name="Hortic Res">
        <title>High-quality reference genome and annotation aids understanding of berry development for evergreen blueberry (Vaccinium darrowii).</title>
        <authorList>
            <person name="Yu J."/>
            <person name="Hulse-Kemp A.M."/>
            <person name="Babiker E."/>
            <person name="Staton M."/>
        </authorList>
    </citation>
    <scope>NUCLEOTIDE SEQUENCE [LARGE SCALE GENOMIC DNA]</scope>
    <source>
        <strain evidence="2">cv. NJ 8807/NJ 8810</strain>
        <tissue evidence="1">Young leaf</tissue>
    </source>
</reference>